<dbReference type="InterPro" id="IPR001753">
    <property type="entry name" value="Enoyl-CoA_hydra/iso"/>
</dbReference>
<evidence type="ECO:0000256" key="1">
    <source>
        <dbReference type="ARBA" id="ARBA00005254"/>
    </source>
</evidence>
<comment type="similarity">
    <text evidence="1 3">Belongs to the enoyl-CoA hydratase/isomerase family.</text>
</comment>
<name>A0A5K7ZGE6_9BACT</name>
<dbReference type="FunFam" id="1.10.12.10:FF:000001">
    <property type="entry name" value="Probable enoyl-CoA hydratase, mitochondrial"/>
    <property type="match status" value="1"/>
</dbReference>
<gene>
    <name evidence="4" type="primary">crt_2</name>
    <name evidence="4" type="ORF">DSCO28_17280</name>
</gene>
<dbReference type="Proteomes" id="UP000425960">
    <property type="component" value="Chromosome"/>
</dbReference>
<sequence>MKMEYEQLNCERKGQNAEALWVTLNNPKAMNAMSDTMQRELLHLFNEISFDNSIRCVVLTGAGEKSFSSGGDIELFQSFDRVSGYDFAYARGNTIQHLMNYMEKPIIAAVNGYCFAGGMELALCCDFIYASQNAKFGLLEINLGLLPGWGGTVRLPRKIPVNKAKEMIYRGEILTADQAYHWGLVNNVLTSVNELYESVDKIVDEMVNKAPLALRAAKNIINNSITCDSIEAALAIERGSCSWLLDSEDSKEGVASFLEKRKPQFRGM</sequence>
<dbReference type="EMBL" id="AP021876">
    <property type="protein sequence ID" value="BBO81162.1"/>
    <property type="molecule type" value="Genomic_DNA"/>
</dbReference>
<reference evidence="4 5" key="1">
    <citation type="submission" date="2019-11" db="EMBL/GenBank/DDBJ databases">
        <title>Comparative genomics of hydrocarbon-degrading Desulfosarcina strains.</title>
        <authorList>
            <person name="Watanabe M."/>
            <person name="Kojima H."/>
            <person name="Fukui M."/>
        </authorList>
    </citation>
    <scope>NUCLEOTIDE SEQUENCE [LARGE SCALE GENOMIC DNA]</scope>
    <source>
        <strain evidence="4 5">28bB2T</strain>
    </source>
</reference>
<dbReference type="GO" id="GO:0006635">
    <property type="term" value="P:fatty acid beta-oxidation"/>
    <property type="evidence" value="ECO:0007669"/>
    <property type="project" value="TreeGrafter"/>
</dbReference>
<dbReference type="CDD" id="cd06558">
    <property type="entry name" value="crotonase-like"/>
    <property type="match status" value="1"/>
</dbReference>
<dbReference type="FunFam" id="3.90.226.10:FF:000009">
    <property type="entry name" value="Carnitinyl-CoA dehydratase"/>
    <property type="match status" value="1"/>
</dbReference>
<dbReference type="GO" id="GO:0016836">
    <property type="term" value="F:hydro-lyase activity"/>
    <property type="evidence" value="ECO:0007669"/>
    <property type="project" value="UniProtKB-ARBA"/>
</dbReference>
<dbReference type="PANTHER" id="PTHR11941:SF54">
    <property type="entry name" value="ENOYL-COA HYDRATASE, MITOCHONDRIAL"/>
    <property type="match status" value="1"/>
</dbReference>
<dbReference type="InterPro" id="IPR018376">
    <property type="entry name" value="Enoyl-CoA_hyd/isom_CS"/>
</dbReference>
<dbReference type="Pfam" id="PF00378">
    <property type="entry name" value="ECH_1"/>
    <property type="match status" value="1"/>
</dbReference>
<dbReference type="AlphaFoldDB" id="A0A5K7ZGE6"/>
<proteinExistence type="inferred from homology"/>
<evidence type="ECO:0000313" key="5">
    <source>
        <dbReference type="Proteomes" id="UP000425960"/>
    </source>
</evidence>
<dbReference type="PANTHER" id="PTHR11941">
    <property type="entry name" value="ENOYL-COA HYDRATASE-RELATED"/>
    <property type="match status" value="1"/>
</dbReference>
<evidence type="ECO:0000256" key="3">
    <source>
        <dbReference type="RuleBase" id="RU003707"/>
    </source>
</evidence>
<dbReference type="RefSeq" id="WP_155321941.1">
    <property type="nucleotide sequence ID" value="NZ_AP021876.1"/>
</dbReference>
<organism evidence="4 5">
    <name type="scientific">Desulfosarcina ovata subsp. sediminis</name>
    <dbReference type="NCBI Taxonomy" id="885957"/>
    <lineage>
        <taxon>Bacteria</taxon>
        <taxon>Pseudomonadati</taxon>
        <taxon>Thermodesulfobacteriota</taxon>
        <taxon>Desulfobacteria</taxon>
        <taxon>Desulfobacterales</taxon>
        <taxon>Desulfosarcinaceae</taxon>
        <taxon>Desulfosarcina</taxon>
    </lineage>
</organism>
<accession>A0A5K7ZGE6</accession>
<dbReference type="KEGG" id="dov:DSCO28_17280"/>
<keyword evidence="2" id="KW-0456">Lyase</keyword>
<protein>
    <submittedName>
        <fullName evidence="4">Short-chain-enoyl-CoA hydratase</fullName>
    </submittedName>
</protein>
<dbReference type="SUPFAM" id="SSF52096">
    <property type="entry name" value="ClpP/crotonase"/>
    <property type="match status" value="1"/>
</dbReference>
<dbReference type="InterPro" id="IPR014748">
    <property type="entry name" value="Enoyl-CoA_hydra_C"/>
</dbReference>
<dbReference type="PROSITE" id="PS00166">
    <property type="entry name" value="ENOYL_COA_HYDRATASE"/>
    <property type="match status" value="1"/>
</dbReference>
<dbReference type="Gene3D" id="3.90.226.10">
    <property type="entry name" value="2-enoyl-CoA Hydratase, Chain A, domain 1"/>
    <property type="match status" value="1"/>
</dbReference>
<dbReference type="InterPro" id="IPR029045">
    <property type="entry name" value="ClpP/crotonase-like_dom_sf"/>
</dbReference>
<evidence type="ECO:0000256" key="2">
    <source>
        <dbReference type="ARBA" id="ARBA00023239"/>
    </source>
</evidence>
<dbReference type="Gene3D" id="1.10.12.10">
    <property type="entry name" value="Lyase 2-enoyl-coa Hydratase, Chain A, domain 2"/>
    <property type="match status" value="1"/>
</dbReference>
<evidence type="ECO:0000313" key="4">
    <source>
        <dbReference type="EMBL" id="BBO81162.1"/>
    </source>
</evidence>